<dbReference type="Pfam" id="PF00450">
    <property type="entry name" value="Peptidase_S10"/>
    <property type="match status" value="1"/>
</dbReference>
<evidence type="ECO:0000256" key="1">
    <source>
        <dbReference type="ARBA" id="ARBA00009431"/>
    </source>
</evidence>
<dbReference type="PROSITE" id="PS00560">
    <property type="entry name" value="CARBOXYPEPT_SER_HIS"/>
    <property type="match status" value="1"/>
</dbReference>
<dbReference type="GO" id="GO:0004185">
    <property type="term" value="F:serine-type carboxypeptidase activity"/>
    <property type="evidence" value="ECO:0007669"/>
    <property type="project" value="InterPro"/>
</dbReference>
<accession>A0A5J9SUD8</accession>
<dbReference type="Proteomes" id="UP000324897">
    <property type="component" value="Unassembled WGS sequence"/>
</dbReference>
<dbReference type="GO" id="GO:0006508">
    <property type="term" value="P:proteolysis"/>
    <property type="evidence" value="ECO:0007669"/>
    <property type="project" value="InterPro"/>
</dbReference>
<dbReference type="SUPFAM" id="SSF53474">
    <property type="entry name" value="alpha/beta-Hydrolases"/>
    <property type="match status" value="1"/>
</dbReference>
<organism evidence="3 4">
    <name type="scientific">Eragrostis curvula</name>
    <name type="common">weeping love grass</name>
    <dbReference type="NCBI Taxonomy" id="38414"/>
    <lineage>
        <taxon>Eukaryota</taxon>
        <taxon>Viridiplantae</taxon>
        <taxon>Streptophyta</taxon>
        <taxon>Embryophyta</taxon>
        <taxon>Tracheophyta</taxon>
        <taxon>Spermatophyta</taxon>
        <taxon>Magnoliopsida</taxon>
        <taxon>Liliopsida</taxon>
        <taxon>Poales</taxon>
        <taxon>Poaceae</taxon>
        <taxon>PACMAD clade</taxon>
        <taxon>Chloridoideae</taxon>
        <taxon>Eragrostideae</taxon>
        <taxon>Eragrostidinae</taxon>
        <taxon>Eragrostis</taxon>
    </lineage>
</organism>
<gene>
    <name evidence="3" type="ORF">EJB05_51901</name>
</gene>
<protein>
    <recommendedName>
        <fullName evidence="5">Carboxypeptidase</fullName>
    </recommendedName>
</protein>
<reference evidence="3 4" key="1">
    <citation type="journal article" date="2019" name="Sci. Rep.">
        <title>A high-quality genome of Eragrostis curvula grass provides insights into Poaceae evolution and supports new strategies to enhance forage quality.</title>
        <authorList>
            <person name="Carballo J."/>
            <person name="Santos B.A.C.M."/>
            <person name="Zappacosta D."/>
            <person name="Garbus I."/>
            <person name="Selva J.P."/>
            <person name="Gallo C.A."/>
            <person name="Diaz A."/>
            <person name="Albertini E."/>
            <person name="Caccamo M."/>
            <person name="Echenique V."/>
        </authorList>
    </citation>
    <scope>NUCLEOTIDE SEQUENCE [LARGE SCALE GENOMIC DNA]</scope>
    <source>
        <strain evidence="4">cv. Victoria</strain>
        <tissue evidence="3">Leaf</tissue>
    </source>
</reference>
<evidence type="ECO:0000256" key="2">
    <source>
        <dbReference type="ARBA" id="ARBA00023180"/>
    </source>
</evidence>
<dbReference type="EMBL" id="RWGY01000309">
    <property type="protein sequence ID" value="TVU02596.1"/>
    <property type="molecule type" value="Genomic_DNA"/>
</dbReference>
<evidence type="ECO:0008006" key="5">
    <source>
        <dbReference type="Google" id="ProtNLM"/>
    </source>
</evidence>
<proteinExistence type="inferred from homology"/>
<dbReference type="AlphaFoldDB" id="A0A5J9SUD8"/>
<dbReference type="Gene3D" id="3.40.50.1820">
    <property type="entry name" value="alpha/beta hydrolase"/>
    <property type="match status" value="1"/>
</dbReference>
<sequence length="269" mass="29872">DSRPISAPRDEPSGEVPLCDQEDETIDHILVSCVFARQFWFRFLGQVNLQNLSPQPDAHSFIDWWRLASVAIGGLTEKGLNSLIILGAWVLWNHRNRCVFDGTSPSLPAILVQAEEERYLWELAGAKGVSFLTAPLHVDSFSDAMTGSDTIGDYWGDAPMSMLPIYKELIAAGLRIWVFSGDTDAVVPLTSTRYSIDALGLPTTASWYPWYDNKQVGGWSQVYKGLTLVTVRGAGHKVPLHRPRQALILFQHFLHGISMPNVPQNGTIV</sequence>
<name>A0A5J9SUD8_9POAL</name>
<evidence type="ECO:0000313" key="3">
    <source>
        <dbReference type="EMBL" id="TVU02596.1"/>
    </source>
</evidence>
<evidence type="ECO:0000313" key="4">
    <source>
        <dbReference type="Proteomes" id="UP000324897"/>
    </source>
</evidence>
<dbReference type="InterPro" id="IPR001563">
    <property type="entry name" value="Peptidase_S10"/>
</dbReference>
<comment type="caution">
    <text evidence="3">The sequence shown here is derived from an EMBL/GenBank/DDBJ whole genome shotgun (WGS) entry which is preliminary data.</text>
</comment>
<dbReference type="InterPro" id="IPR033124">
    <property type="entry name" value="Ser_caboxypep_his_AS"/>
</dbReference>
<dbReference type="OrthoDB" id="443318at2759"/>
<comment type="similarity">
    <text evidence="1">Belongs to the peptidase S10 family.</text>
</comment>
<keyword evidence="2" id="KW-0325">Glycoprotein</keyword>
<feature type="non-terminal residue" evidence="3">
    <location>
        <position position="1"/>
    </location>
</feature>
<dbReference type="Gramene" id="TVU02596">
    <property type="protein sequence ID" value="TVU02596"/>
    <property type="gene ID" value="EJB05_51901"/>
</dbReference>
<keyword evidence="4" id="KW-1185">Reference proteome</keyword>
<dbReference type="InterPro" id="IPR029058">
    <property type="entry name" value="AB_hydrolase_fold"/>
</dbReference>